<evidence type="ECO:0000256" key="2">
    <source>
        <dbReference type="ARBA" id="ARBA00010790"/>
    </source>
</evidence>
<dbReference type="PANTHER" id="PTHR11552:SF147">
    <property type="entry name" value="CHOLINE DEHYDROGENASE, MITOCHONDRIAL"/>
    <property type="match status" value="1"/>
</dbReference>
<dbReference type="STRING" id="436010.A0A166AM33"/>
<dbReference type="SUPFAM" id="SSF54373">
    <property type="entry name" value="FAD-linked reductases, C-terminal domain"/>
    <property type="match status" value="1"/>
</dbReference>
<dbReference type="Gene3D" id="3.30.560.10">
    <property type="entry name" value="Glucose Oxidase, domain 3"/>
    <property type="match status" value="1"/>
</dbReference>
<evidence type="ECO:0000313" key="8">
    <source>
        <dbReference type="EMBL" id="KZP11752.1"/>
    </source>
</evidence>
<feature type="active site" description="Proton acceptor" evidence="5">
    <location>
        <position position="616"/>
    </location>
</feature>
<dbReference type="Pfam" id="PF00732">
    <property type="entry name" value="GMC_oxred_N"/>
    <property type="match status" value="1"/>
</dbReference>
<accession>A0A166AM33</accession>
<dbReference type="Pfam" id="PF05199">
    <property type="entry name" value="GMC_oxred_C"/>
    <property type="match status" value="1"/>
</dbReference>
<comment type="cofactor">
    <cofactor evidence="1 6">
        <name>FAD</name>
        <dbReference type="ChEBI" id="CHEBI:57692"/>
    </cofactor>
</comment>
<dbReference type="GO" id="GO:0016614">
    <property type="term" value="F:oxidoreductase activity, acting on CH-OH group of donors"/>
    <property type="evidence" value="ECO:0007669"/>
    <property type="project" value="InterPro"/>
</dbReference>
<dbReference type="InterPro" id="IPR012132">
    <property type="entry name" value="GMC_OxRdtase"/>
</dbReference>
<dbReference type="PIRSF" id="PIRSF000137">
    <property type="entry name" value="Alcohol_oxidase"/>
    <property type="match status" value="1"/>
</dbReference>
<dbReference type="OrthoDB" id="269227at2759"/>
<evidence type="ECO:0000256" key="3">
    <source>
        <dbReference type="ARBA" id="ARBA00022630"/>
    </source>
</evidence>
<dbReference type="PANTHER" id="PTHR11552">
    <property type="entry name" value="GLUCOSE-METHANOL-CHOLINE GMC OXIDOREDUCTASE"/>
    <property type="match status" value="1"/>
</dbReference>
<dbReference type="PROSITE" id="PS00624">
    <property type="entry name" value="GMC_OXRED_2"/>
    <property type="match status" value="1"/>
</dbReference>
<keyword evidence="9" id="KW-1185">Reference proteome</keyword>
<dbReference type="SUPFAM" id="SSF51905">
    <property type="entry name" value="FAD/NAD(P)-binding domain"/>
    <property type="match status" value="1"/>
</dbReference>
<dbReference type="Gene3D" id="3.50.50.60">
    <property type="entry name" value="FAD/NAD(P)-binding domain"/>
    <property type="match status" value="1"/>
</dbReference>
<feature type="domain" description="Glucose-methanol-choline oxidoreductase N-terminal" evidence="7">
    <location>
        <begin position="344"/>
        <end position="358"/>
    </location>
</feature>
<keyword evidence="4 6" id="KW-0274">FAD</keyword>
<dbReference type="EMBL" id="KV417658">
    <property type="protein sequence ID" value="KZP11752.1"/>
    <property type="molecule type" value="Genomic_DNA"/>
</dbReference>
<dbReference type="InterPro" id="IPR000172">
    <property type="entry name" value="GMC_OxRdtase_N"/>
</dbReference>
<dbReference type="AlphaFoldDB" id="A0A166AM33"/>
<evidence type="ECO:0000256" key="5">
    <source>
        <dbReference type="PIRSR" id="PIRSR000137-1"/>
    </source>
</evidence>
<evidence type="ECO:0000256" key="6">
    <source>
        <dbReference type="PIRSR" id="PIRSR000137-2"/>
    </source>
</evidence>
<keyword evidence="3" id="KW-0285">Flavoprotein</keyword>
<evidence type="ECO:0000256" key="1">
    <source>
        <dbReference type="ARBA" id="ARBA00001974"/>
    </source>
</evidence>
<dbReference type="InterPro" id="IPR036188">
    <property type="entry name" value="FAD/NAD-bd_sf"/>
</dbReference>
<dbReference type="Proteomes" id="UP000076532">
    <property type="component" value="Unassembled WGS sequence"/>
</dbReference>
<evidence type="ECO:0000313" key="9">
    <source>
        <dbReference type="Proteomes" id="UP000076532"/>
    </source>
</evidence>
<protein>
    <submittedName>
        <fullName evidence="8">GMC oxidoreductase</fullName>
    </submittedName>
</protein>
<feature type="binding site" evidence="6">
    <location>
        <position position="301"/>
    </location>
    <ligand>
        <name>FAD</name>
        <dbReference type="ChEBI" id="CHEBI:57692"/>
    </ligand>
</feature>
<feature type="active site" description="Proton donor" evidence="5">
    <location>
        <position position="573"/>
    </location>
</feature>
<comment type="similarity">
    <text evidence="2">Belongs to the GMC oxidoreductase family.</text>
</comment>
<dbReference type="InterPro" id="IPR007867">
    <property type="entry name" value="GMC_OxRtase_C"/>
</dbReference>
<evidence type="ECO:0000259" key="7">
    <source>
        <dbReference type="PROSITE" id="PS00624"/>
    </source>
</evidence>
<dbReference type="GO" id="GO:0050660">
    <property type="term" value="F:flavin adenine dinucleotide binding"/>
    <property type="evidence" value="ECO:0007669"/>
    <property type="project" value="InterPro"/>
</dbReference>
<reference evidence="8 9" key="1">
    <citation type="journal article" date="2016" name="Mol. Biol. Evol.">
        <title>Comparative Genomics of Early-Diverging Mushroom-Forming Fungi Provides Insights into the Origins of Lignocellulose Decay Capabilities.</title>
        <authorList>
            <person name="Nagy L.G."/>
            <person name="Riley R."/>
            <person name="Tritt A."/>
            <person name="Adam C."/>
            <person name="Daum C."/>
            <person name="Floudas D."/>
            <person name="Sun H."/>
            <person name="Yadav J.S."/>
            <person name="Pangilinan J."/>
            <person name="Larsson K.H."/>
            <person name="Matsuura K."/>
            <person name="Barry K."/>
            <person name="Labutti K."/>
            <person name="Kuo R."/>
            <person name="Ohm R.A."/>
            <person name="Bhattacharya S.S."/>
            <person name="Shirouzu T."/>
            <person name="Yoshinaga Y."/>
            <person name="Martin F.M."/>
            <person name="Grigoriev I.V."/>
            <person name="Hibbett D.S."/>
        </authorList>
    </citation>
    <scope>NUCLEOTIDE SEQUENCE [LARGE SCALE GENOMIC DNA]</scope>
    <source>
        <strain evidence="8 9">CBS 109695</strain>
    </source>
</reference>
<gene>
    <name evidence="8" type="ORF">FIBSPDRAFT_871017</name>
</gene>
<sequence length="640" mass="69769">MSPLAIPQLNPEHYAASIALAAGGSLYLAYRLSRRAITSIFPSVVPGEENPRKLATPYEKITSRHEDNDDLEGAEEYDVVIVGGGTAGCVLAARLSEDPSLKVLLIEAGKSDLLHLPSRIPAANPQLLESTVDYGLETEPEPEMHNRKMAWPRGKCLGGCSSINAMMYVRGPAADYDEWATKYGATGWSWDDLKPYFDKSENFTPSKSWEIDASTHGKGGPWQIRYANSTSNIYPSFLNGCRNIGIPVIKDINAGQRGMVGATRLQAFIDNEGRRSSAASAYLSDEVCARKNLKISVGMTVTRVIMQKGADGVPVARGVELSSGAHAAVRYRVRARKDVVLAAGAVHTPHLLKISGIGPKAELKEHGIKIVKDLPGVGNNLQDHMLIPMTVNVTRGKSLNWFVNPDVLGISIILRWLFTGGGMLASNYSEAMAWVRARDDPSMTDKVEDLASSPHEPDMELFSIPIYYKNSGKTLPPDNAAEQWSLAQIPLRPSSTGTITLASRDPFAAPIIRANYFSTEQDRQISIWAFKRLCQLAKASGIFESWEIPKRADQLDDGEILEFLKDSANTCYHASCTTMIGKEADRGVVSNDLRVHGVKGLRVCDAGVMPRIISGHTCAPVIAMAERFSDVLKAEYAVKA</sequence>
<evidence type="ECO:0000256" key="4">
    <source>
        <dbReference type="ARBA" id="ARBA00022827"/>
    </source>
</evidence>
<organism evidence="8 9">
    <name type="scientific">Athelia psychrophila</name>
    <dbReference type="NCBI Taxonomy" id="1759441"/>
    <lineage>
        <taxon>Eukaryota</taxon>
        <taxon>Fungi</taxon>
        <taxon>Dikarya</taxon>
        <taxon>Basidiomycota</taxon>
        <taxon>Agaricomycotina</taxon>
        <taxon>Agaricomycetes</taxon>
        <taxon>Agaricomycetidae</taxon>
        <taxon>Atheliales</taxon>
        <taxon>Atheliaceae</taxon>
        <taxon>Athelia</taxon>
    </lineage>
</organism>
<name>A0A166AM33_9AGAM</name>
<proteinExistence type="inferred from homology"/>